<accession>G8JTA2</accession>
<evidence type="ECO:0000313" key="3">
    <source>
        <dbReference type="Proteomes" id="UP000006790"/>
    </source>
</evidence>
<dbReference type="PANTHER" id="PTHR11158">
    <property type="entry name" value="MSF1/PX19 RELATED"/>
    <property type="match status" value="1"/>
</dbReference>
<dbReference type="FunCoup" id="G8JTA2">
    <property type="interactions" value="988"/>
</dbReference>
<dbReference type="InterPro" id="IPR006797">
    <property type="entry name" value="PRELI/MSF1_dom"/>
</dbReference>
<dbReference type="PROSITE" id="PS50904">
    <property type="entry name" value="PRELI_MSF1"/>
    <property type="match status" value="1"/>
</dbReference>
<gene>
    <name evidence="2" type="ordered locus">Ecym_4179</name>
</gene>
<dbReference type="Pfam" id="PF04707">
    <property type="entry name" value="PRELI"/>
    <property type="match status" value="1"/>
</dbReference>
<protein>
    <recommendedName>
        <fullName evidence="1">PRELI/MSF1 domain-containing protein</fullName>
    </recommendedName>
</protein>
<evidence type="ECO:0000313" key="2">
    <source>
        <dbReference type="EMBL" id="AET39255.1"/>
    </source>
</evidence>
<dbReference type="eggNOG" id="KOG3336">
    <property type="taxonomic scope" value="Eukaryota"/>
</dbReference>
<dbReference type="Proteomes" id="UP000006790">
    <property type="component" value="Chromosome 4"/>
</dbReference>
<name>G8JTA2_ERECY</name>
<keyword evidence="3" id="KW-1185">Reference proteome</keyword>
<dbReference type="OMA" id="YCPWNEK"/>
<feature type="domain" description="PRELI/MSF1" evidence="1">
    <location>
        <begin position="1"/>
        <end position="175"/>
    </location>
</feature>
<evidence type="ECO:0000259" key="1">
    <source>
        <dbReference type="PROSITE" id="PS50904"/>
    </source>
</evidence>
<organism evidence="2 3">
    <name type="scientific">Eremothecium cymbalariae (strain CBS 270.75 / DBVPG 7215 / KCTC 17166 / NRRL Y-17582)</name>
    <name type="common">Yeast</name>
    <dbReference type="NCBI Taxonomy" id="931890"/>
    <lineage>
        <taxon>Eukaryota</taxon>
        <taxon>Fungi</taxon>
        <taxon>Dikarya</taxon>
        <taxon>Ascomycota</taxon>
        <taxon>Saccharomycotina</taxon>
        <taxon>Saccharomycetes</taxon>
        <taxon>Saccharomycetales</taxon>
        <taxon>Saccharomycetaceae</taxon>
        <taxon>Eremothecium</taxon>
    </lineage>
</organism>
<dbReference type="AlphaFoldDB" id="G8JTA2"/>
<dbReference type="InterPro" id="IPR037365">
    <property type="entry name" value="Slowmo/Ups"/>
</dbReference>
<proteinExistence type="predicted"/>
<dbReference type="STRING" id="931890.G8JTA2"/>
<dbReference type="KEGG" id="erc:Ecym_4179"/>
<dbReference type="RefSeq" id="XP_003646072.1">
    <property type="nucleotide sequence ID" value="XM_003646024.1"/>
</dbReference>
<sequence>MKLFQNIYEFNYPWEEVTAANWKKYPNEVSTHVIATDVLRRELDASGKRLISERLITVKQSVPQWIMMLIGSTNISYVREVSVVDLETKTLNLRSCNLTYSNLLKVFENVTYSPHPEDPQNKTLFKQEAQITAYAPFTRVCNQLEDWSVQRYHENAEKGKRGFETVLLTLNKGWGQSEKYMDDIGNTIVEKVNETVDDLLGVDCSSSIMNKYSTTIRLAFQKE</sequence>
<dbReference type="InParanoid" id="G8JTA2"/>
<dbReference type="GeneID" id="11469388"/>
<dbReference type="OrthoDB" id="407630at2759"/>
<reference evidence="3" key="1">
    <citation type="journal article" date="2012" name="G3 (Bethesda)">
        <title>Pichia sorbitophila, an interspecies yeast hybrid reveals early steps of genome resolution following polyploidization.</title>
        <authorList>
            <person name="Leh Louis V."/>
            <person name="Despons L."/>
            <person name="Friedrich A."/>
            <person name="Martin T."/>
            <person name="Durrens P."/>
            <person name="Casaregola S."/>
            <person name="Neuveglise C."/>
            <person name="Fairhead C."/>
            <person name="Marck C."/>
            <person name="Cruz J.A."/>
            <person name="Straub M.L."/>
            <person name="Kugler V."/>
            <person name="Sacerdot C."/>
            <person name="Uzunov Z."/>
            <person name="Thierry A."/>
            <person name="Weiss S."/>
            <person name="Bleykasten C."/>
            <person name="De Montigny J."/>
            <person name="Jacques N."/>
            <person name="Jung P."/>
            <person name="Lemaire M."/>
            <person name="Mallet S."/>
            <person name="Morel G."/>
            <person name="Richard G.F."/>
            <person name="Sarkar A."/>
            <person name="Savel G."/>
            <person name="Schacherer J."/>
            <person name="Seret M.L."/>
            <person name="Talla E."/>
            <person name="Samson G."/>
            <person name="Jubin C."/>
            <person name="Poulain J."/>
            <person name="Vacherie B."/>
            <person name="Barbe V."/>
            <person name="Pelletier E."/>
            <person name="Sherman D.J."/>
            <person name="Westhof E."/>
            <person name="Weissenbach J."/>
            <person name="Baret P.V."/>
            <person name="Wincker P."/>
            <person name="Gaillardin C."/>
            <person name="Dujon B."/>
            <person name="Souciet J.L."/>
        </authorList>
    </citation>
    <scope>NUCLEOTIDE SEQUENCE [LARGE SCALE GENOMIC DNA]</scope>
    <source>
        <strain evidence="3">CBS 270.75 / DBVPG 7215 / KCTC 17166 / NRRL Y-17582</strain>
    </source>
</reference>
<dbReference type="EMBL" id="CP002500">
    <property type="protein sequence ID" value="AET39255.1"/>
    <property type="molecule type" value="Genomic_DNA"/>
</dbReference>
<dbReference type="HOGENOM" id="CLU_067902_1_1_1"/>
<dbReference type="GO" id="GO:0005758">
    <property type="term" value="C:mitochondrial intermembrane space"/>
    <property type="evidence" value="ECO:0007669"/>
    <property type="project" value="InterPro"/>
</dbReference>